<feature type="compositionally biased region" description="Basic residues" evidence="1">
    <location>
        <begin position="243"/>
        <end position="257"/>
    </location>
</feature>
<evidence type="ECO:0000259" key="2">
    <source>
        <dbReference type="Pfam" id="PF02579"/>
    </source>
</evidence>
<organism evidence="3 4">
    <name type="scientific">Anaerosphaera multitolerans</name>
    <dbReference type="NCBI Taxonomy" id="2487351"/>
    <lineage>
        <taxon>Bacteria</taxon>
        <taxon>Bacillati</taxon>
        <taxon>Bacillota</taxon>
        <taxon>Tissierellia</taxon>
        <taxon>Tissierellales</taxon>
        <taxon>Peptoniphilaceae</taxon>
        <taxon>Anaerosphaera</taxon>
    </lineage>
</organism>
<comment type="caution">
    <text evidence="3">The sequence shown here is derived from an EMBL/GenBank/DDBJ whole genome shotgun (WGS) entry which is preliminary data.</text>
</comment>
<evidence type="ECO:0000313" key="3">
    <source>
        <dbReference type="EMBL" id="RVU54484.1"/>
    </source>
</evidence>
<dbReference type="InterPro" id="IPR036105">
    <property type="entry name" value="DiNase_FeMo-co_biosyn_sf"/>
</dbReference>
<dbReference type="Pfam" id="PF02579">
    <property type="entry name" value="Nitro_FeMo-Co"/>
    <property type="match status" value="1"/>
</dbReference>
<name>A0A437S658_9FIRM</name>
<dbReference type="Proteomes" id="UP000288812">
    <property type="component" value="Unassembled WGS sequence"/>
</dbReference>
<dbReference type="PANTHER" id="PTHR33937:SF2">
    <property type="entry name" value="DINITROGENASE IRON-MOLYBDENUM COFACTOR BIOSYNTHESIS DOMAIN-CONTAINING PROTEIN"/>
    <property type="match status" value="1"/>
</dbReference>
<feature type="region of interest" description="Disordered" evidence="1">
    <location>
        <begin position="222"/>
        <end position="257"/>
    </location>
</feature>
<evidence type="ECO:0000256" key="1">
    <source>
        <dbReference type="SAM" id="MobiDB-lite"/>
    </source>
</evidence>
<dbReference type="RefSeq" id="WP_127724706.1">
    <property type="nucleotide sequence ID" value="NZ_RLIH01000009.1"/>
</dbReference>
<dbReference type="OrthoDB" id="280278at2"/>
<keyword evidence="4" id="KW-1185">Reference proteome</keyword>
<dbReference type="InterPro" id="IPR013324">
    <property type="entry name" value="RNA_pol_sigma_r3/r4-like"/>
</dbReference>
<feature type="domain" description="Dinitrogenase iron-molybdenum cofactor biosynthesis" evidence="2">
    <location>
        <begin position="119"/>
        <end position="207"/>
    </location>
</feature>
<dbReference type="AlphaFoldDB" id="A0A437S658"/>
<dbReference type="EMBL" id="RLIH01000009">
    <property type="protein sequence ID" value="RVU54484.1"/>
    <property type="molecule type" value="Genomic_DNA"/>
</dbReference>
<dbReference type="PANTHER" id="PTHR33937">
    <property type="entry name" value="IRON-MOLYBDENUM PROTEIN-RELATED-RELATED"/>
    <property type="match status" value="1"/>
</dbReference>
<dbReference type="CDD" id="cd00851">
    <property type="entry name" value="MTH1175"/>
    <property type="match status" value="1"/>
</dbReference>
<gene>
    <name evidence="3" type="ORF">EF514_06935</name>
</gene>
<dbReference type="SUPFAM" id="SSF53146">
    <property type="entry name" value="Nitrogenase accessory factor-like"/>
    <property type="match status" value="1"/>
</dbReference>
<accession>A0A437S658</accession>
<reference evidence="3 4" key="1">
    <citation type="submission" date="2018-11" db="EMBL/GenBank/DDBJ databases">
        <title>Genome sequencing and assembly of Anaerosphaera sp. nov., GS7-6-2.</title>
        <authorList>
            <person name="Rettenmaier R."/>
            <person name="Liebl W."/>
            <person name="Zverlov V."/>
        </authorList>
    </citation>
    <scope>NUCLEOTIDE SEQUENCE [LARGE SCALE GENOMIC DNA]</scope>
    <source>
        <strain evidence="3 4">GS7-6-2</strain>
    </source>
</reference>
<proteinExistence type="predicted"/>
<evidence type="ECO:0000313" key="4">
    <source>
        <dbReference type="Proteomes" id="UP000288812"/>
    </source>
</evidence>
<protein>
    <submittedName>
        <fullName evidence="3">DUF134 domain-containing protein</fullName>
    </submittedName>
</protein>
<dbReference type="Gene3D" id="1.10.10.10">
    <property type="entry name" value="Winged helix-like DNA-binding domain superfamily/Winged helix DNA-binding domain"/>
    <property type="match status" value="1"/>
</dbReference>
<dbReference type="InterPro" id="IPR002852">
    <property type="entry name" value="UPF0251"/>
</dbReference>
<dbReference type="InterPro" id="IPR036388">
    <property type="entry name" value="WH-like_DNA-bd_sf"/>
</dbReference>
<dbReference type="InterPro" id="IPR003731">
    <property type="entry name" value="Di-Nase_FeMo-co_biosynth"/>
</dbReference>
<dbReference type="Pfam" id="PF02001">
    <property type="entry name" value="DUF134"/>
    <property type="match status" value="1"/>
</dbReference>
<feature type="compositionally biased region" description="Basic residues" evidence="1">
    <location>
        <begin position="222"/>
        <end position="233"/>
    </location>
</feature>
<dbReference type="SUPFAM" id="SSF88659">
    <property type="entry name" value="Sigma3 and sigma4 domains of RNA polymerase sigma factors"/>
    <property type="match status" value="1"/>
</dbReference>
<sequence>MARQIQNKIIRSQPSLNSWSPSDEYKDLPNSKLILHLEEWECLRLVDYMSLSQQEAAASMEISRQSVQYLLQSARKKVARALVEGIPLLIDGGNYELLLEENTNIERKNEMKVAVTFENEKVFPHFGRTPFFAIYEIENGNIVEKSILETPASGHGALVDFLTEKNIEALICGGIGGGAVNALREAGISIYAGATGSADEQVNSFIKGQLTVNMEANCNHHHEHHHKHNHNHRHENGGECQNHKHNHNHNHKHCHGH</sequence>
<dbReference type="Gene3D" id="3.30.420.130">
    <property type="entry name" value="Dinitrogenase iron-molybdenum cofactor biosynthesis domain"/>
    <property type="match status" value="1"/>
</dbReference>
<dbReference type="InterPro" id="IPR051840">
    <property type="entry name" value="NifX/NifY_domain"/>
</dbReference>
<dbReference type="InterPro" id="IPR033913">
    <property type="entry name" value="MTH1175_dom"/>
</dbReference>